<dbReference type="PANTHER" id="PTHR30532:SF24">
    <property type="entry name" value="FERRIC ENTEROBACTIN-BINDING PERIPLASMIC PROTEIN FEPB"/>
    <property type="match status" value="1"/>
</dbReference>
<evidence type="ECO:0000256" key="6">
    <source>
        <dbReference type="SAM" id="SignalP"/>
    </source>
</evidence>
<feature type="compositionally biased region" description="Low complexity" evidence="5">
    <location>
        <begin position="31"/>
        <end position="46"/>
    </location>
</feature>
<evidence type="ECO:0000256" key="1">
    <source>
        <dbReference type="ARBA" id="ARBA00004196"/>
    </source>
</evidence>
<dbReference type="EMBL" id="CP001686">
    <property type="protein sequence ID" value="ACV07190.1"/>
    <property type="molecule type" value="Genomic_DNA"/>
</dbReference>
<feature type="domain" description="Fe/B12 periplasmic-binding" evidence="7">
    <location>
        <begin position="87"/>
        <end position="363"/>
    </location>
</feature>
<evidence type="ECO:0000256" key="3">
    <source>
        <dbReference type="ARBA" id="ARBA00022448"/>
    </source>
</evidence>
<dbReference type="CDD" id="cd01146">
    <property type="entry name" value="FhuD"/>
    <property type="match status" value="1"/>
</dbReference>
<dbReference type="HOGENOM" id="CLU_038034_1_1_11"/>
<dbReference type="Gene3D" id="3.40.50.1980">
    <property type="entry name" value="Nitrogenase molybdenum iron protein domain"/>
    <property type="match status" value="2"/>
</dbReference>
<sequence length="383" mass="39601">MRIVRTGAALAAASLTLTACSTGPAGDDETSPASSSGESSPASSGSGSAGSGDEGSSDGDGDEGAATFPVTVEHALGKTTIEEEPTRIATLGWSDHDIVAALGVKPVGAPEITWGGNANKSTDWFDKKANELDGEITRYSDADGAPIDEIAKLQPDLILATNSGITPEEYEKLSKLAPVVAYPELAWGTSWQDSTKLIGQAMGKPAEAEQLVADTEQKIADTATKYPELEGTTAAWASFAATDLSTFNLYTTTDNRPRMLEDLGMVNAPVIGELSKDASNFMVEVSAEKADTVEADVVVFYADETLPADTVVKNDLLKAIPAFTRGSYVAADDPVASYPMSSPTPLSIPVALEEFVPQLAEAAQKAQGAQASGGSASGEPSSE</sequence>
<evidence type="ECO:0000313" key="9">
    <source>
        <dbReference type="Proteomes" id="UP000006666"/>
    </source>
</evidence>
<accession>C7NLJ4</accession>
<dbReference type="InterPro" id="IPR051313">
    <property type="entry name" value="Bact_iron-sidero_bind"/>
</dbReference>
<dbReference type="Pfam" id="PF01497">
    <property type="entry name" value="Peripla_BP_2"/>
    <property type="match status" value="1"/>
</dbReference>
<keyword evidence="3" id="KW-0813">Transport</keyword>
<keyword evidence="4 6" id="KW-0732">Signal</keyword>
<dbReference type="SUPFAM" id="SSF53807">
    <property type="entry name" value="Helical backbone' metal receptor"/>
    <property type="match status" value="1"/>
</dbReference>
<organism evidence="8 9">
    <name type="scientific">Kytococcus sedentarius (strain ATCC 14392 / DSM 20547 / JCM 11482 / CCUG 33030 / NBRC 15357 / NCTC 11040 / CCM 314 / 541)</name>
    <name type="common">Micrococcus sedentarius</name>
    <dbReference type="NCBI Taxonomy" id="478801"/>
    <lineage>
        <taxon>Bacteria</taxon>
        <taxon>Bacillati</taxon>
        <taxon>Actinomycetota</taxon>
        <taxon>Actinomycetes</taxon>
        <taxon>Micrococcales</taxon>
        <taxon>Kytococcaceae</taxon>
        <taxon>Kytococcus</taxon>
    </lineage>
</organism>
<feature type="chain" id="PRO_5002979375" evidence="6">
    <location>
        <begin position="26"/>
        <end position="383"/>
    </location>
</feature>
<feature type="region of interest" description="Disordered" evidence="5">
    <location>
        <begin position="19"/>
        <end position="66"/>
    </location>
</feature>
<comment type="subcellular location">
    <subcellularLocation>
        <location evidence="1">Cell envelope</location>
    </subcellularLocation>
</comment>
<dbReference type="InterPro" id="IPR002491">
    <property type="entry name" value="ABC_transptr_periplasmic_BD"/>
</dbReference>
<evidence type="ECO:0000256" key="5">
    <source>
        <dbReference type="SAM" id="MobiDB-lite"/>
    </source>
</evidence>
<evidence type="ECO:0000256" key="2">
    <source>
        <dbReference type="ARBA" id="ARBA00008814"/>
    </source>
</evidence>
<feature type="region of interest" description="Disordered" evidence="5">
    <location>
        <begin position="363"/>
        <end position="383"/>
    </location>
</feature>
<gene>
    <name evidence="8" type="ordered locus">Ksed_22070</name>
</gene>
<dbReference type="KEGG" id="kse:Ksed_22070"/>
<dbReference type="PROSITE" id="PS51257">
    <property type="entry name" value="PROKAR_LIPOPROTEIN"/>
    <property type="match status" value="1"/>
</dbReference>
<dbReference type="PANTHER" id="PTHR30532">
    <property type="entry name" value="IRON III DICITRATE-BINDING PERIPLASMIC PROTEIN"/>
    <property type="match status" value="1"/>
</dbReference>
<dbReference type="PROSITE" id="PS50983">
    <property type="entry name" value="FE_B12_PBP"/>
    <property type="match status" value="1"/>
</dbReference>
<dbReference type="Proteomes" id="UP000006666">
    <property type="component" value="Chromosome"/>
</dbReference>
<dbReference type="AlphaFoldDB" id="C7NLJ4"/>
<dbReference type="GO" id="GO:0030288">
    <property type="term" value="C:outer membrane-bounded periplasmic space"/>
    <property type="evidence" value="ECO:0007669"/>
    <property type="project" value="TreeGrafter"/>
</dbReference>
<dbReference type="GO" id="GO:1901678">
    <property type="term" value="P:iron coordination entity transport"/>
    <property type="evidence" value="ECO:0007669"/>
    <property type="project" value="UniProtKB-ARBA"/>
</dbReference>
<protein>
    <submittedName>
        <fullName evidence="8">ABC-type Fe3+-hydroxamate transport system, periplasmic component</fullName>
    </submittedName>
</protein>
<feature type="signal peptide" evidence="6">
    <location>
        <begin position="1"/>
        <end position="25"/>
    </location>
</feature>
<evidence type="ECO:0000313" key="8">
    <source>
        <dbReference type="EMBL" id="ACV07190.1"/>
    </source>
</evidence>
<keyword evidence="9" id="KW-1185">Reference proteome</keyword>
<evidence type="ECO:0000256" key="4">
    <source>
        <dbReference type="ARBA" id="ARBA00022729"/>
    </source>
</evidence>
<evidence type="ECO:0000259" key="7">
    <source>
        <dbReference type="PROSITE" id="PS50983"/>
    </source>
</evidence>
<dbReference type="eggNOG" id="COG0614">
    <property type="taxonomic scope" value="Bacteria"/>
</dbReference>
<dbReference type="RefSeq" id="WP_015780123.1">
    <property type="nucleotide sequence ID" value="NC_013169.1"/>
</dbReference>
<name>C7NLJ4_KYTSD</name>
<reference evidence="8 9" key="1">
    <citation type="journal article" date="2009" name="Stand. Genomic Sci.">
        <title>Complete genome sequence of Kytococcus sedentarius type strain (541).</title>
        <authorList>
            <person name="Sims D."/>
            <person name="Brettin T."/>
            <person name="Detter J.C."/>
            <person name="Han C."/>
            <person name="Lapidus A."/>
            <person name="Copeland A."/>
            <person name="Glavina Del Rio T."/>
            <person name="Nolan M."/>
            <person name="Chen F."/>
            <person name="Lucas S."/>
            <person name="Tice H."/>
            <person name="Cheng J.F."/>
            <person name="Bruce D."/>
            <person name="Goodwin L."/>
            <person name="Pitluck S."/>
            <person name="Ovchinnikova G."/>
            <person name="Pati A."/>
            <person name="Ivanova N."/>
            <person name="Mavrommatis K."/>
            <person name="Chen A."/>
            <person name="Palaniappan K."/>
            <person name="D'haeseleer P."/>
            <person name="Chain P."/>
            <person name="Bristow J."/>
            <person name="Eisen J.A."/>
            <person name="Markowitz V."/>
            <person name="Hugenholtz P."/>
            <person name="Schneider S."/>
            <person name="Goker M."/>
            <person name="Pukall R."/>
            <person name="Kyrpides N.C."/>
            <person name="Klenk H.P."/>
        </authorList>
    </citation>
    <scope>NUCLEOTIDE SEQUENCE [LARGE SCALE GENOMIC DNA]</scope>
    <source>
        <strain evidence="9">ATCC 14392 / DSM 20547 / JCM 11482 / CCUG 33030 / NBRC 15357 / NCTC 11040 / CCM 314 / 541</strain>
    </source>
</reference>
<comment type="similarity">
    <text evidence="2">Belongs to the bacterial solute-binding protein 8 family.</text>
</comment>
<dbReference type="STRING" id="478801.Ksed_22070"/>
<proteinExistence type="inferred from homology"/>